<dbReference type="InterPro" id="IPR036351">
    <property type="entry name" value="Ribosomal_eL32_sf"/>
</dbReference>
<name>A0A1W0E3N4_9MICR</name>
<dbReference type="GO" id="GO:0006412">
    <property type="term" value="P:translation"/>
    <property type="evidence" value="ECO:0007669"/>
    <property type="project" value="InterPro"/>
</dbReference>
<protein>
    <submittedName>
        <fullName evidence="4">RPL32</fullName>
    </submittedName>
</protein>
<dbReference type="PANTHER" id="PTHR23413:SF1">
    <property type="entry name" value="RIBOSOMAL PROTEIN L32"/>
    <property type="match status" value="1"/>
</dbReference>
<gene>
    <name evidence="4" type="primary">RPL32</name>
    <name evidence="4" type="ORF">EHP00_2061</name>
</gene>
<dbReference type="Proteomes" id="UP000192758">
    <property type="component" value="Unassembled WGS sequence"/>
</dbReference>
<dbReference type="InterPro" id="IPR001515">
    <property type="entry name" value="Ribosomal_eL32"/>
</dbReference>
<evidence type="ECO:0000256" key="3">
    <source>
        <dbReference type="ARBA" id="ARBA00023274"/>
    </source>
</evidence>
<dbReference type="AlphaFoldDB" id="A0A1W0E3N4"/>
<keyword evidence="3" id="KW-0687">Ribonucleoprotein</keyword>
<evidence type="ECO:0000256" key="2">
    <source>
        <dbReference type="ARBA" id="ARBA00022980"/>
    </source>
</evidence>
<dbReference type="PANTHER" id="PTHR23413">
    <property type="entry name" value="60S RIBOSOMAL PROTEIN L32 AND DNA-DIRECTED RNA POLYMERASE II, SUBUNIT N"/>
    <property type="match status" value="1"/>
</dbReference>
<dbReference type="OrthoDB" id="268693at2759"/>
<organism evidence="4 5">
    <name type="scientific">Ecytonucleospora hepatopenaei</name>
    <dbReference type="NCBI Taxonomy" id="646526"/>
    <lineage>
        <taxon>Eukaryota</taxon>
        <taxon>Fungi</taxon>
        <taxon>Fungi incertae sedis</taxon>
        <taxon>Microsporidia</taxon>
        <taxon>Enterocytozoonidae</taxon>
        <taxon>Ecytonucleospora</taxon>
    </lineage>
</organism>
<dbReference type="SMART" id="SM01393">
    <property type="entry name" value="Ribosomal_L32e"/>
    <property type="match status" value="1"/>
</dbReference>
<dbReference type="PROSITE" id="PS00580">
    <property type="entry name" value="RIBOSOMAL_L32E"/>
    <property type="match status" value="1"/>
</dbReference>
<evidence type="ECO:0000256" key="1">
    <source>
        <dbReference type="ARBA" id="ARBA00008431"/>
    </source>
</evidence>
<reference evidence="4 5" key="1">
    <citation type="journal article" date="2017" name="Environ. Microbiol.">
        <title>Decay of the glycolytic pathway and adaptation to intranuclear parasitism within Enterocytozoonidae microsporidia.</title>
        <authorList>
            <person name="Wiredu Boakye D."/>
            <person name="Jaroenlak P."/>
            <person name="Prachumwat A."/>
            <person name="Williams T.A."/>
            <person name="Bateman K.S."/>
            <person name="Itsathitphaisarn O."/>
            <person name="Sritunyalucksana K."/>
            <person name="Paszkiewicz K.H."/>
            <person name="Moore K.A."/>
            <person name="Stentiford G.D."/>
            <person name="Williams B.A."/>
        </authorList>
    </citation>
    <scope>NUCLEOTIDE SEQUENCE [LARGE SCALE GENOMIC DNA]</scope>
    <source>
        <strain evidence="4 5">TH1</strain>
    </source>
</reference>
<keyword evidence="5" id="KW-1185">Reference proteome</keyword>
<sequence>MSNIFASLRKDFKKRTFKRYHSDRYMRVGESWRKPRGLDNRVRKKYSGTPLMPNKRFRLPAILRDRVEVVNNTNNNTNNNLNSNTNNNLNSNTNNNNTLSLRECVIRNVDELRALSPLNLQYCATIAKATGSRKRIEIVNEAKKLNILLTNGEARLALEVPE</sequence>
<comment type="caution">
    <text evidence="4">The sequence shown here is derived from an EMBL/GenBank/DDBJ whole genome shotgun (WGS) entry which is preliminary data.</text>
</comment>
<dbReference type="Pfam" id="PF01655">
    <property type="entry name" value="Ribosomal_L32e"/>
    <property type="match status" value="2"/>
</dbReference>
<dbReference type="VEuPathDB" id="MicrosporidiaDB:EHP00_2061"/>
<comment type="similarity">
    <text evidence="1">Belongs to the eukaryotic ribosomal protein eL32 family.</text>
</comment>
<keyword evidence="2" id="KW-0689">Ribosomal protein</keyword>
<dbReference type="GO" id="GO:0022625">
    <property type="term" value="C:cytosolic large ribosomal subunit"/>
    <property type="evidence" value="ECO:0007669"/>
    <property type="project" value="TreeGrafter"/>
</dbReference>
<evidence type="ECO:0000313" key="5">
    <source>
        <dbReference type="Proteomes" id="UP000192758"/>
    </source>
</evidence>
<dbReference type="SUPFAM" id="SSF52042">
    <property type="entry name" value="Ribosomal protein L32e"/>
    <property type="match status" value="2"/>
</dbReference>
<dbReference type="GO" id="GO:0003735">
    <property type="term" value="F:structural constituent of ribosome"/>
    <property type="evidence" value="ECO:0007669"/>
    <property type="project" value="InterPro"/>
</dbReference>
<evidence type="ECO:0000313" key="4">
    <source>
        <dbReference type="EMBL" id="OQS53822.1"/>
    </source>
</evidence>
<dbReference type="STRING" id="646526.A0A1W0E3N4"/>
<proteinExistence type="inferred from homology"/>
<dbReference type="EMBL" id="MNPJ01000025">
    <property type="protein sequence ID" value="OQS53822.1"/>
    <property type="molecule type" value="Genomic_DNA"/>
</dbReference>
<dbReference type="InterPro" id="IPR018263">
    <property type="entry name" value="Ribosomal_eL32_CS"/>
</dbReference>
<accession>A0A1W0E3N4</accession>